<keyword evidence="4" id="KW-0862">Zinc</keyword>
<feature type="domain" description="C2H2-type" evidence="7">
    <location>
        <begin position="305"/>
        <end position="333"/>
    </location>
</feature>
<evidence type="ECO:0000256" key="1">
    <source>
        <dbReference type="ARBA" id="ARBA00022723"/>
    </source>
</evidence>
<feature type="domain" description="C2H2-type" evidence="7">
    <location>
        <begin position="218"/>
        <end position="240"/>
    </location>
</feature>
<feature type="region of interest" description="Disordered" evidence="6">
    <location>
        <begin position="19"/>
        <end position="48"/>
    </location>
</feature>
<feature type="domain" description="C2H2-type" evidence="7">
    <location>
        <begin position="245"/>
        <end position="273"/>
    </location>
</feature>
<proteinExistence type="predicted"/>
<feature type="domain" description="C2H2-type" evidence="7">
    <location>
        <begin position="334"/>
        <end position="361"/>
    </location>
</feature>
<feature type="domain" description="C2H2-type" evidence="7">
    <location>
        <begin position="362"/>
        <end position="389"/>
    </location>
</feature>
<evidence type="ECO:0000313" key="8">
    <source>
        <dbReference type="Proteomes" id="UP001652582"/>
    </source>
</evidence>
<evidence type="ECO:0000256" key="5">
    <source>
        <dbReference type="PROSITE-ProRule" id="PRU00042"/>
    </source>
</evidence>
<dbReference type="SMART" id="SM00355">
    <property type="entry name" value="ZnF_C2H2"/>
    <property type="match status" value="10"/>
</dbReference>
<gene>
    <name evidence="9" type="primary">LOC128199620</name>
</gene>
<dbReference type="PROSITE" id="PS00028">
    <property type="entry name" value="ZINC_FINGER_C2H2_1"/>
    <property type="match status" value="9"/>
</dbReference>
<keyword evidence="2" id="KW-0677">Repeat</keyword>
<dbReference type="RefSeq" id="XP_052745814.1">
    <property type="nucleotide sequence ID" value="XM_052889854.1"/>
</dbReference>
<dbReference type="PANTHER" id="PTHR24379:SF121">
    <property type="entry name" value="C2H2-TYPE DOMAIN-CONTAINING PROTEIN"/>
    <property type="match status" value="1"/>
</dbReference>
<dbReference type="PROSITE" id="PS50157">
    <property type="entry name" value="ZINC_FINGER_C2H2_2"/>
    <property type="match status" value="7"/>
</dbReference>
<dbReference type="InterPro" id="IPR013087">
    <property type="entry name" value="Znf_C2H2_type"/>
</dbReference>
<dbReference type="Gene3D" id="3.30.160.60">
    <property type="entry name" value="Classic Zinc Finger"/>
    <property type="match status" value="6"/>
</dbReference>
<dbReference type="Proteomes" id="UP001652582">
    <property type="component" value="Chromosome 26"/>
</dbReference>
<evidence type="ECO:0000313" key="9">
    <source>
        <dbReference type="RefSeq" id="XP_052745814.1"/>
    </source>
</evidence>
<evidence type="ECO:0000256" key="4">
    <source>
        <dbReference type="ARBA" id="ARBA00022833"/>
    </source>
</evidence>
<evidence type="ECO:0000256" key="6">
    <source>
        <dbReference type="SAM" id="MobiDB-lite"/>
    </source>
</evidence>
<dbReference type="GeneID" id="128199620"/>
<feature type="compositionally biased region" description="Basic and acidic residues" evidence="6">
    <location>
        <begin position="19"/>
        <end position="30"/>
    </location>
</feature>
<dbReference type="Pfam" id="PF13912">
    <property type="entry name" value="zf-C2H2_6"/>
    <property type="match status" value="1"/>
</dbReference>
<keyword evidence="1" id="KW-0479">Metal-binding</keyword>
<keyword evidence="3 5" id="KW-0863">Zinc-finger</keyword>
<organism evidence="8 9">
    <name type="scientific">Bicyclus anynana</name>
    <name type="common">Squinting bush brown butterfly</name>
    <dbReference type="NCBI Taxonomy" id="110368"/>
    <lineage>
        <taxon>Eukaryota</taxon>
        <taxon>Metazoa</taxon>
        <taxon>Ecdysozoa</taxon>
        <taxon>Arthropoda</taxon>
        <taxon>Hexapoda</taxon>
        <taxon>Insecta</taxon>
        <taxon>Pterygota</taxon>
        <taxon>Neoptera</taxon>
        <taxon>Endopterygota</taxon>
        <taxon>Lepidoptera</taxon>
        <taxon>Glossata</taxon>
        <taxon>Ditrysia</taxon>
        <taxon>Papilionoidea</taxon>
        <taxon>Nymphalidae</taxon>
        <taxon>Satyrinae</taxon>
        <taxon>Satyrini</taxon>
        <taxon>Mycalesina</taxon>
        <taxon>Bicyclus</taxon>
    </lineage>
</organism>
<keyword evidence="8" id="KW-1185">Reference proteome</keyword>
<reference evidence="9" key="1">
    <citation type="submission" date="2025-08" db="UniProtKB">
        <authorList>
            <consortium name="RefSeq"/>
        </authorList>
    </citation>
    <scope>IDENTIFICATION</scope>
</reference>
<evidence type="ECO:0000256" key="2">
    <source>
        <dbReference type="ARBA" id="ARBA00022737"/>
    </source>
</evidence>
<dbReference type="PANTHER" id="PTHR24379">
    <property type="entry name" value="KRAB AND ZINC FINGER DOMAIN-CONTAINING"/>
    <property type="match status" value="1"/>
</dbReference>
<feature type="domain" description="C2H2-type" evidence="7">
    <location>
        <begin position="390"/>
        <end position="417"/>
    </location>
</feature>
<name>A0ABM3M351_BICAN</name>
<accession>A0ABM3M351</accession>
<evidence type="ECO:0000256" key="3">
    <source>
        <dbReference type="ARBA" id="ARBA00022771"/>
    </source>
</evidence>
<sequence>MFVIGDLLETGQFIIKIEPGHSDEKQDASTKTRASKKKIKNKDPSPPKRKINIEIVVNKEETQARQKEMKEHQCNIQEILLNTNATPIRCHKGIGYTCCFCEDQYRDPAHLKKHTLEQHTQEDKANFMKGSRNTLHGYFVKLDITDLKCNICDENIDNVEAMIEHLKKIHNKNLFPKLNSHILPFKLSKDTLRCCVCLNIFNTFKALQEHMNVHYRNYICTVCDAGFVNKHILSRHEECHKIGVFTCGECSRTFDTARKKTLHQRTKHAEPKLRNKCGYCSERFKEFAQKLEHLVKVHGIVKPTIDCQVCNKSFKTKHEWRVHTARIHLMQKDHNCTLCEMRFYTKHELENHMTKHTGLRQFRCDVCFKSYGRKSTLRDHMRIHADDRRFECTMCGQAFVQKCTWRSHMRSKHGEDI</sequence>
<feature type="domain" description="C2H2-type" evidence="7">
    <location>
        <begin position="96"/>
        <end position="124"/>
    </location>
</feature>
<evidence type="ECO:0000259" key="7">
    <source>
        <dbReference type="PROSITE" id="PS50157"/>
    </source>
</evidence>
<dbReference type="SUPFAM" id="SSF57667">
    <property type="entry name" value="beta-beta-alpha zinc fingers"/>
    <property type="match status" value="3"/>
</dbReference>
<dbReference type="Pfam" id="PF00096">
    <property type="entry name" value="zf-C2H2"/>
    <property type="match status" value="3"/>
</dbReference>
<dbReference type="InterPro" id="IPR036236">
    <property type="entry name" value="Znf_C2H2_sf"/>
</dbReference>
<protein>
    <submittedName>
        <fullName evidence="9">Gastrula zinc finger protein XlCGF26.1-like</fullName>
    </submittedName>
</protein>